<dbReference type="GO" id="GO:0051301">
    <property type="term" value="P:cell division"/>
    <property type="evidence" value="ECO:0007669"/>
    <property type="project" value="UniProtKB-UniRule"/>
</dbReference>
<dbReference type="EMBL" id="QJVC01000026">
    <property type="protein sequence ID" value="PYI37228.1"/>
    <property type="molecule type" value="Genomic_DNA"/>
</dbReference>
<organism evidence="9 10">
    <name type="scientific">Arthrobacter psychrolactophilus</name>
    <dbReference type="NCBI Taxonomy" id="92442"/>
    <lineage>
        <taxon>Bacteria</taxon>
        <taxon>Bacillati</taxon>
        <taxon>Actinomycetota</taxon>
        <taxon>Actinomycetes</taxon>
        <taxon>Micrococcales</taxon>
        <taxon>Micrococcaceae</taxon>
        <taxon>Arthrobacter</taxon>
    </lineage>
</organism>
<name>A0A2V5IKN1_9MICC</name>
<gene>
    <name evidence="7" type="primary">crgA</name>
    <name evidence="9" type="ORF">CVS30_16480</name>
</gene>
<sequence length="84" mass="9572">MPESKPRRRPAKAPVQTPSSKTQQPNAVWFLPLMVTLMLLGLVWIITYYISDGKFPIPDIHNWNIGIGFAIALAGFMMTTRWRS</sequence>
<evidence type="ECO:0000256" key="6">
    <source>
        <dbReference type="ARBA" id="ARBA00023306"/>
    </source>
</evidence>
<dbReference type="Proteomes" id="UP000247980">
    <property type="component" value="Unassembled WGS sequence"/>
</dbReference>
<feature type="transmembrane region" description="Helical" evidence="7">
    <location>
        <begin position="63"/>
        <end position="82"/>
    </location>
</feature>
<dbReference type="Pfam" id="PF06781">
    <property type="entry name" value="CrgA"/>
    <property type="match status" value="1"/>
</dbReference>
<feature type="transmembrane region" description="Helical" evidence="7">
    <location>
        <begin position="28"/>
        <end position="51"/>
    </location>
</feature>
<keyword evidence="5 7" id="KW-0472">Membrane</keyword>
<dbReference type="GO" id="GO:0005886">
    <property type="term" value="C:plasma membrane"/>
    <property type="evidence" value="ECO:0007669"/>
    <property type="project" value="UniProtKB-SubCell"/>
</dbReference>
<accession>A0A2V5IKN1</accession>
<comment type="function">
    <text evidence="7">Involved in cell division.</text>
</comment>
<feature type="compositionally biased region" description="Basic residues" evidence="8">
    <location>
        <begin position="1"/>
        <end position="11"/>
    </location>
</feature>
<evidence type="ECO:0000256" key="2">
    <source>
        <dbReference type="ARBA" id="ARBA00022618"/>
    </source>
</evidence>
<dbReference type="AlphaFoldDB" id="A0A2V5IKN1"/>
<dbReference type="InterPro" id="IPR009619">
    <property type="entry name" value="CrgA"/>
</dbReference>
<evidence type="ECO:0000256" key="7">
    <source>
        <dbReference type="HAMAP-Rule" id="MF_00631"/>
    </source>
</evidence>
<keyword evidence="1 7" id="KW-1003">Cell membrane</keyword>
<keyword evidence="6 7" id="KW-0131">Cell cycle</keyword>
<reference evidence="9 10" key="1">
    <citation type="submission" date="2018-05" db="EMBL/GenBank/DDBJ databases">
        <title>Genetic diversity of glacier-inhabiting Cryobacterium bacteria in China and description of Cryobacterium mengkeensis sp. nov. and Arthrobacter glacialis sp. nov.</title>
        <authorList>
            <person name="Liu Q."/>
            <person name="Xin Y.-H."/>
        </authorList>
    </citation>
    <scope>NUCLEOTIDE SEQUENCE [LARGE SCALE GENOMIC DNA]</scope>
    <source>
        <strain evidence="9 10">B7</strain>
    </source>
</reference>
<evidence type="ECO:0000313" key="9">
    <source>
        <dbReference type="EMBL" id="PYI37228.1"/>
    </source>
</evidence>
<dbReference type="HAMAP" id="MF_00631">
    <property type="entry name" value="CrgA"/>
    <property type="match status" value="1"/>
</dbReference>
<comment type="caution">
    <text evidence="9">The sequence shown here is derived from an EMBL/GenBank/DDBJ whole genome shotgun (WGS) entry which is preliminary data.</text>
</comment>
<keyword evidence="10" id="KW-1185">Reference proteome</keyword>
<protein>
    <recommendedName>
        <fullName evidence="7">Cell division protein CrgA</fullName>
    </recommendedName>
</protein>
<evidence type="ECO:0000256" key="5">
    <source>
        <dbReference type="ARBA" id="ARBA00023136"/>
    </source>
</evidence>
<keyword evidence="2 7" id="KW-0132">Cell division</keyword>
<evidence type="ECO:0000256" key="3">
    <source>
        <dbReference type="ARBA" id="ARBA00022692"/>
    </source>
</evidence>
<dbReference type="OrthoDB" id="5189646at2"/>
<evidence type="ECO:0000313" key="10">
    <source>
        <dbReference type="Proteomes" id="UP000247980"/>
    </source>
</evidence>
<dbReference type="RefSeq" id="WP_110486647.1">
    <property type="nucleotide sequence ID" value="NZ_QJVC01000026.1"/>
</dbReference>
<evidence type="ECO:0000256" key="4">
    <source>
        <dbReference type="ARBA" id="ARBA00022989"/>
    </source>
</evidence>
<evidence type="ECO:0000256" key="1">
    <source>
        <dbReference type="ARBA" id="ARBA00022475"/>
    </source>
</evidence>
<evidence type="ECO:0000256" key="8">
    <source>
        <dbReference type="SAM" id="MobiDB-lite"/>
    </source>
</evidence>
<keyword evidence="3 7" id="KW-0812">Transmembrane</keyword>
<comment type="similarity">
    <text evidence="7">Belongs to the CrgA family.</text>
</comment>
<keyword evidence="4 7" id="KW-1133">Transmembrane helix</keyword>
<comment type="subcellular location">
    <subcellularLocation>
        <location evidence="7">Cell membrane</location>
        <topology evidence="7">Multi-pass membrane protein</topology>
    </subcellularLocation>
</comment>
<feature type="region of interest" description="Disordered" evidence="8">
    <location>
        <begin position="1"/>
        <end position="23"/>
    </location>
</feature>
<proteinExistence type="inferred from homology"/>